<feature type="compositionally biased region" description="Low complexity" evidence="1">
    <location>
        <begin position="35"/>
        <end position="48"/>
    </location>
</feature>
<evidence type="ECO:0000313" key="2">
    <source>
        <dbReference type="EMBL" id="KDS22900.1"/>
    </source>
</evidence>
<organism evidence="2 3">
    <name type="scientific">Phocaeicola vulgatus str. 3775 SL</name>
    <name type="common">B</name>
    <name type="synonym">iv</name>
    <dbReference type="NCBI Taxonomy" id="1339350"/>
    <lineage>
        <taxon>Bacteria</taxon>
        <taxon>Pseudomonadati</taxon>
        <taxon>Bacteroidota</taxon>
        <taxon>Bacteroidia</taxon>
        <taxon>Bacteroidales</taxon>
        <taxon>Bacteroidaceae</taxon>
        <taxon>Phocaeicola</taxon>
    </lineage>
</organism>
<sequence>MKKIISILAFTVLPTVAYSQLPLVEYKPVIVGKSNNNSSNEHNQGNSNEYFPNVPSYSTPNRSTTQNYQTIGAYFFDTSSQNFKRTKIKINFGESYSGETEIYVRAVLDRSLYRESWRDCNNRAVRVNALLDKEIIVNNFEWKVEHTALGTIYFNY</sequence>
<proteinExistence type="predicted"/>
<evidence type="ECO:0000313" key="3">
    <source>
        <dbReference type="Proteomes" id="UP000028134"/>
    </source>
</evidence>
<feature type="region of interest" description="Disordered" evidence="1">
    <location>
        <begin position="35"/>
        <end position="59"/>
    </location>
</feature>
<name>A0A078QI77_PHOVU</name>
<gene>
    <name evidence="2" type="ORF">M097_5081</name>
</gene>
<dbReference type="Proteomes" id="UP000028134">
    <property type="component" value="Unassembled WGS sequence"/>
</dbReference>
<dbReference type="GeneID" id="5304090"/>
<dbReference type="DNASU" id="5304090"/>
<reference evidence="2 3" key="1">
    <citation type="submission" date="2014-04" db="EMBL/GenBank/DDBJ databases">
        <authorList>
            <person name="Sears C."/>
            <person name="Carroll K."/>
            <person name="Sack B.R."/>
            <person name="Qadri F."/>
            <person name="Myers L.L."/>
            <person name="Chung G.-T."/>
            <person name="Escheverria P."/>
            <person name="Fraser C.M."/>
            <person name="Sadzewicz L."/>
            <person name="Shefchek K.A."/>
            <person name="Tallon L."/>
            <person name="Das S.P."/>
            <person name="Daugherty S."/>
            <person name="Mongodin E.F."/>
        </authorList>
    </citation>
    <scope>NUCLEOTIDE SEQUENCE [LARGE SCALE GENOMIC DNA]</scope>
    <source>
        <strain evidence="3">3775 SL(B) 10 (iv)</strain>
    </source>
</reference>
<accession>A0A078QI77</accession>
<dbReference type="RefSeq" id="WP_007569764.1">
    <property type="nucleotide sequence ID" value="NZ_JNHI01000133.1"/>
</dbReference>
<comment type="caution">
    <text evidence="2">The sequence shown here is derived from an EMBL/GenBank/DDBJ whole genome shotgun (WGS) entry which is preliminary data.</text>
</comment>
<protein>
    <submittedName>
        <fullName evidence="2">Uncharacterized protein</fullName>
    </submittedName>
</protein>
<dbReference type="AlphaFoldDB" id="A0A078QI77"/>
<evidence type="ECO:0000256" key="1">
    <source>
        <dbReference type="SAM" id="MobiDB-lite"/>
    </source>
</evidence>
<dbReference type="EMBL" id="JNHI01000133">
    <property type="protein sequence ID" value="KDS22900.1"/>
    <property type="molecule type" value="Genomic_DNA"/>
</dbReference>